<reference evidence="10" key="2">
    <citation type="submission" date="2015-07" db="EMBL/GenBank/DDBJ databases">
        <authorList>
            <person name="Noorani M."/>
        </authorList>
    </citation>
    <scope>NUCLEOTIDE SEQUENCE</scope>
    <source>
        <strain evidence="10">Yugu1</strain>
    </source>
</reference>
<keyword evidence="2" id="KW-0813">Transport</keyword>
<name>A0A368SDW5_SETIT</name>
<evidence type="ECO:0000256" key="8">
    <source>
        <dbReference type="ARBA" id="ARBA00046271"/>
    </source>
</evidence>
<dbReference type="PANTHER" id="PTHR19332:SF1">
    <property type="entry name" value="PEROXISOMAL MEMBRANE PROTEIN PEX13"/>
    <property type="match status" value="1"/>
</dbReference>
<organism evidence="10">
    <name type="scientific">Setaria italica</name>
    <name type="common">Foxtail millet</name>
    <name type="synonym">Panicum italicum</name>
    <dbReference type="NCBI Taxonomy" id="4555"/>
    <lineage>
        <taxon>Eukaryota</taxon>
        <taxon>Viridiplantae</taxon>
        <taxon>Streptophyta</taxon>
        <taxon>Embryophyta</taxon>
        <taxon>Tracheophyta</taxon>
        <taxon>Spermatophyta</taxon>
        <taxon>Magnoliopsida</taxon>
        <taxon>Liliopsida</taxon>
        <taxon>Poales</taxon>
        <taxon>Poaceae</taxon>
        <taxon>PACMAD clade</taxon>
        <taxon>Panicoideae</taxon>
        <taxon>Panicodae</taxon>
        <taxon>Paniceae</taxon>
        <taxon>Cenchrinae</taxon>
        <taxon>Setaria</taxon>
    </lineage>
</organism>
<reference evidence="10" key="1">
    <citation type="journal article" date="2012" name="Nat. Biotechnol.">
        <title>Reference genome sequence of the model plant Setaria.</title>
        <authorList>
            <person name="Bennetzen J.L."/>
            <person name="Schmutz J."/>
            <person name="Wang H."/>
            <person name="Percifield R."/>
            <person name="Hawkins J."/>
            <person name="Pontaroli A.C."/>
            <person name="Estep M."/>
            <person name="Feng L."/>
            <person name="Vaughn J.N."/>
            <person name="Grimwood J."/>
            <person name="Jenkins J."/>
            <person name="Barry K."/>
            <person name="Lindquist E."/>
            <person name="Hellsten U."/>
            <person name="Deshpande S."/>
            <person name="Wang X."/>
            <person name="Wu X."/>
            <person name="Mitros T."/>
            <person name="Triplett J."/>
            <person name="Yang X."/>
            <person name="Ye C.Y."/>
            <person name="Mauro-Herrera M."/>
            <person name="Wang L."/>
            <person name="Li P."/>
            <person name="Sharma M."/>
            <person name="Sharma R."/>
            <person name="Ronald P.C."/>
            <person name="Panaud O."/>
            <person name="Kellogg E.A."/>
            <person name="Brutnell T.P."/>
            <person name="Doust A.N."/>
            <person name="Tuskan G.A."/>
            <person name="Rokhsar D."/>
            <person name="Devos K.M."/>
        </authorList>
    </citation>
    <scope>NUCLEOTIDE SEQUENCE [LARGE SCALE GENOMIC DNA]</scope>
    <source>
        <strain evidence="10">Yugu1</strain>
    </source>
</reference>
<keyword evidence="5" id="KW-0472">Membrane</keyword>
<keyword evidence="3" id="KW-0653">Protein transport</keyword>
<sequence length="240" mass="24971">MAAGSNLPPKPWERAGASSGPAPFKPPSGGTTNEVVEASGTAKHGEIVSATGNNVTSNVTSNISRPVPPRPWQQQGYGNSYGGYGGGYGTTYGGYGGPMYNGGTGGPYGGYGMGMGPYNQGPNSFGPPAPPPGFWVSFLRVMHGVVNFCGRVSFLVSQNTQAFHMFITALLQLCDRAGMLYGELARFVLRLLGIKTKPKKGGVKGSGAPPLEGTSQQFVEAPKATNSSWDSVWTENGKGK</sequence>
<dbReference type="GO" id="GO:0005778">
    <property type="term" value="C:peroxisomal membrane"/>
    <property type="evidence" value="ECO:0007669"/>
    <property type="project" value="UniProtKB-SubCell"/>
</dbReference>
<comment type="subcellular location">
    <subcellularLocation>
        <location evidence="8">Peroxisome membrane</location>
    </subcellularLocation>
</comment>
<feature type="compositionally biased region" description="Polar residues" evidence="9">
    <location>
        <begin position="213"/>
        <end position="234"/>
    </location>
</feature>
<proteinExistence type="inferred from homology"/>
<evidence type="ECO:0000256" key="2">
    <source>
        <dbReference type="ARBA" id="ARBA00022448"/>
    </source>
</evidence>
<evidence type="ECO:0000313" key="10">
    <source>
        <dbReference type="EMBL" id="RCV40558.1"/>
    </source>
</evidence>
<protein>
    <recommendedName>
        <fullName evidence="7">Peroxin-13</fullName>
    </recommendedName>
</protein>
<dbReference type="EMBL" id="CM003536">
    <property type="protein sequence ID" value="RCV40558.1"/>
    <property type="molecule type" value="Genomic_DNA"/>
</dbReference>
<comment type="similarity">
    <text evidence="1">Belongs to the peroxin-13 family.</text>
</comment>
<dbReference type="GO" id="GO:0016560">
    <property type="term" value="P:protein import into peroxisome matrix, docking"/>
    <property type="evidence" value="ECO:0007669"/>
    <property type="project" value="InterPro"/>
</dbReference>
<evidence type="ECO:0000256" key="3">
    <source>
        <dbReference type="ARBA" id="ARBA00022927"/>
    </source>
</evidence>
<evidence type="ECO:0000256" key="7">
    <source>
        <dbReference type="ARBA" id="ARBA00029693"/>
    </source>
</evidence>
<evidence type="ECO:0000256" key="6">
    <source>
        <dbReference type="ARBA" id="ARBA00023140"/>
    </source>
</evidence>
<keyword evidence="6" id="KW-0576">Peroxisome</keyword>
<dbReference type="InterPro" id="IPR035463">
    <property type="entry name" value="Pex13"/>
</dbReference>
<gene>
    <name evidence="10" type="ORF">SETIT_9G064300v2</name>
</gene>
<feature type="region of interest" description="Disordered" evidence="9">
    <location>
        <begin position="1"/>
        <end position="76"/>
    </location>
</feature>
<feature type="region of interest" description="Disordered" evidence="9">
    <location>
        <begin position="198"/>
        <end position="240"/>
    </location>
</feature>
<evidence type="ECO:0000256" key="5">
    <source>
        <dbReference type="ARBA" id="ARBA00023136"/>
    </source>
</evidence>
<feature type="compositionally biased region" description="Low complexity" evidence="9">
    <location>
        <begin position="48"/>
        <end position="62"/>
    </location>
</feature>
<accession>A0A368SDW5</accession>
<dbReference type="PANTHER" id="PTHR19332">
    <property type="entry name" value="PEROXISOMAL MEMBRANE PROTEIN PEX13"/>
    <property type="match status" value="1"/>
</dbReference>
<keyword evidence="4" id="KW-0811">Translocation</keyword>
<evidence type="ECO:0000256" key="1">
    <source>
        <dbReference type="ARBA" id="ARBA00006033"/>
    </source>
</evidence>
<evidence type="ECO:0000256" key="4">
    <source>
        <dbReference type="ARBA" id="ARBA00023010"/>
    </source>
</evidence>
<dbReference type="AlphaFoldDB" id="A0A368SDW5"/>
<dbReference type="OrthoDB" id="514567at2759"/>
<evidence type="ECO:0000256" key="9">
    <source>
        <dbReference type="SAM" id="MobiDB-lite"/>
    </source>
</evidence>